<evidence type="ECO:0000256" key="2">
    <source>
        <dbReference type="SAM" id="MobiDB-lite"/>
    </source>
</evidence>
<evidence type="ECO:0000313" key="3">
    <source>
        <dbReference type="EMBL" id="KAF9078364.1"/>
    </source>
</evidence>
<keyword evidence="4" id="KW-1185">Reference proteome</keyword>
<proteinExistence type="predicted"/>
<evidence type="ECO:0000313" key="4">
    <source>
        <dbReference type="Proteomes" id="UP000772434"/>
    </source>
</evidence>
<name>A0A9P5UGF4_9AGAR</name>
<keyword evidence="1" id="KW-0175">Coiled coil</keyword>
<feature type="compositionally biased region" description="Pro residues" evidence="2">
    <location>
        <begin position="1"/>
        <end position="10"/>
    </location>
</feature>
<reference evidence="3" key="1">
    <citation type="submission" date="2020-11" db="EMBL/GenBank/DDBJ databases">
        <authorList>
            <consortium name="DOE Joint Genome Institute"/>
            <person name="Ahrendt S."/>
            <person name="Riley R."/>
            <person name="Andreopoulos W."/>
            <person name="Labutti K."/>
            <person name="Pangilinan J."/>
            <person name="Ruiz-Duenas F.J."/>
            <person name="Barrasa J.M."/>
            <person name="Sanchez-Garcia M."/>
            <person name="Camarero S."/>
            <person name="Miyauchi S."/>
            <person name="Serrano A."/>
            <person name="Linde D."/>
            <person name="Babiker R."/>
            <person name="Drula E."/>
            <person name="Ayuso-Fernandez I."/>
            <person name="Pacheco R."/>
            <person name="Padilla G."/>
            <person name="Ferreira P."/>
            <person name="Barriuso J."/>
            <person name="Kellner H."/>
            <person name="Castanera R."/>
            <person name="Alfaro M."/>
            <person name="Ramirez L."/>
            <person name="Pisabarro A.G."/>
            <person name="Kuo A."/>
            <person name="Tritt A."/>
            <person name="Lipzen A."/>
            <person name="He G."/>
            <person name="Yan M."/>
            <person name="Ng V."/>
            <person name="Cullen D."/>
            <person name="Martin F."/>
            <person name="Rosso M.-N."/>
            <person name="Henrissat B."/>
            <person name="Hibbett D."/>
            <person name="Martinez A.T."/>
            <person name="Grigoriev I.V."/>
        </authorList>
    </citation>
    <scope>NUCLEOTIDE SEQUENCE</scope>
    <source>
        <strain evidence="3">AH 40177</strain>
    </source>
</reference>
<comment type="caution">
    <text evidence="3">The sequence shown here is derived from an EMBL/GenBank/DDBJ whole genome shotgun (WGS) entry which is preliminary data.</text>
</comment>
<feature type="coiled-coil region" evidence="1">
    <location>
        <begin position="61"/>
        <end position="190"/>
    </location>
</feature>
<evidence type="ECO:0000256" key="1">
    <source>
        <dbReference type="SAM" id="Coils"/>
    </source>
</evidence>
<accession>A0A9P5UGF4</accession>
<sequence length="279" mass="31604">MPERPSPPQVQPHTNNASLARPSPNLHLQSLSQAAAFTENERLKIMIGELFYKQRLSDERIATLDEQVAMLKEQLDQKAAESAQAVNQYPNQTAALEERLLEVAAQVVDCQQRLVESDKKKSRLEKEVKQLHENLNAVSEEGKRLQVLSDLAKGRVEMLERENTIIEKQNAGLLQRLKDFQKDISEQEARLHEQVTGRELTIDELHYAVVSLQQKAALQEDRESRLSKELEAQKSVGMLLAHENKNLKALNGTLMAENANFRVDLYQQMTLLSSGQSCT</sequence>
<dbReference type="EMBL" id="JADNRY010000001">
    <property type="protein sequence ID" value="KAF9078364.1"/>
    <property type="molecule type" value="Genomic_DNA"/>
</dbReference>
<organism evidence="3 4">
    <name type="scientific">Rhodocollybia butyracea</name>
    <dbReference type="NCBI Taxonomy" id="206335"/>
    <lineage>
        <taxon>Eukaryota</taxon>
        <taxon>Fungi</taxon>
        <taxon>Dikarya</taxon>
        <taxon>Basidiomycota</taxon>
        <taxon>Agaricomycotina</taxon>
        <taxon>Agaricomycetes</taxon>
        <taxon>Agaricomycetidae</taxon>
        <taxon>Agaricales</taxon>
        <taxon>Marasmiineae</taxon>
        <taxon>Omphalotaceae</taxon>
        <taxon>Rhodocollybia</taxon>
    </lineage>
</organism>
<dbReference type="Proteomes" id="UP000772434">
    <property type="component" value="Unassembled WGS sequence"/>
</dbReference>
<gene>
    <name evidence="3" type="ORF">BDP27DRAFT_1309474</name>
</gene>
<feature type="region of interest" description="Disordered" evidence="2">
    <location>
        <begin position="1"/>
        <end position="23"/>
    </location>
</feature>
<dbReference type="AlphaFoldDB" id="A0A9P5UGF4"/>
<protein>
    <submittedName>
        <fullName evidence="3">Uncharacterized protein</fullName>
    </submittedName>
</protein>